<dbReference type="Proteomes" id="UP001270362">
    <property type="component" value="Unassembled WGS sequence"/>
</dbReference>
<dbReference type="AlphaFoldDB" id="A0AAE0XII3"/>
<name>A0AAE0XII3_9PEZI</name>
<gene>
    <name evidence="1" type="ORF">B0T22DRAFT_451465</name>
</gene>
<reference evidence="1" key="1">
    <citation type="journal article" date="2023" name="Mol. Phylogenet. Evol.">
        <title>Genome-scale phylogeny and comparative genomics of the fungal order Sordariales.</title>
        <authorList>
            <person name="Hensen N."/>
            <person name="Bonometti L."/>
            <person name="Westerberg I."/>
            <person name="Brannstrom I.O."/>
            <person name="Guillou S."/>
            <person name="Cros-Aarteil S."/>
            <person name="Calhoun S."/>
            <person name="Haridas S."/>
            <person name="Kuo A."/>
            <person name="Mondo S."/>
            <person name="Pangilinan J."/>
            <person name="Riley R."/>
            <person name="LaButti K."/>
            <person name="Andreopoulos B."/>
            <person name="Lipzen A."/>
            <person name="Chen C."/>
            <person name="Yan M."/>
            <person name="Daum C."/>
            <person name="Ng V."/>
            <person name="Clum A."/>
            <person name="Steindorff A."/>
            <person name="Ohm R.A."/>
            <person name="Martin F."/>
            <person name="Silar P."/>
            <person name="Natvig D.O."/>
            <person name="Lalanne C."/>
            <person name="Gautier V."/>
            <person name="Ament-Velasquez S.L."/>
            <person name="Kruys A."/>
            <person name="Hutchinson M.I."/>
            <person name="Powell A.J."/>
            <person name="Barry K."/>
            <person name="Miller A.N."/>
            <person name="Grigoriev I.V."/>
            <person name="Debuchy R."/>
            <person name="Gladieux P."/>
            <person name="Hiltunen Thoren M."/>
            <person name="Johannesson H."/>
        </authorList>
    </citation>
    <scope>NUCLEOTIDE SEQUENCE</scope>
    <source>
        <strain evidence="1">CBS 314.62</strain>
    </source>
</reference>
<accession>A0AAE0XII3</accession>
<proteinExistence type="predicted"/>
<evidence type="ECO:0000313" key="2">
    <source>
        <dbReference type="Proteomes" id="UP001270362"/>
    </source>
</evidence>
<dbReference type="EMBL" id="JAULSO010000001">
    <property type="protein sequence ID" value="KAK3694039.1"/>
    <property type="molecule type" value="Genomic_DNA"/>
</dbReference>
<reference evidence="1" key="2">
    <citation type="submission" date="2023-06" db="EMBL/GenBank/DDBJ databases">
        <authorList>
            <consortium name="Lawrence Berkeley National Laboratory"/>
            <person name="Haridas S."/>
            <person name="Hensen N."/>
            <person name="Bonometti L."/>
            <person name="Westerberg I."/>
            <person name="Brannstrom I.O."/>
            <person name="Guillou S."/>
            <person name="Cros-Aarteil S."/>
            <person name="Calhoun S."/>
            <person name="Kuo A."/>
            <person name="Mondo S."/>
            <person name="Pangilinan J."/>
            <person name="Riley R."/>
            <person name="Labutti K."/>
            <person name="Andreopoulos B."/>
            <person name="Lipzen A."/>
            <person name="Chen C."/>
            <person name="Yanf M."/>
            <person name="Daum C."/>
            <person name="Ng V."/>
            <person name="Clum A."/>
            <person name="Steindorff A."/>
            <person name="Ohm R."/>
            <person name="Martin F."/>
            <person name="Silar P."/>
            <person name="Natvig D."/>
            <person name="Lalanne C."/>
            <person name="Gautier V."/>
            <person name="Ament-Velasquez S.L."/>
            <person name="Kruys A."/>
            <person name="Hutchinson M.I."/>
            <person name="Powell A.J."/>
            <person name="Barry K."/>
            <person name="Miller A.N."/>
            <person name="Grigoriev I.V."/>
            <person name="Debuchy R."/>
            <person name="Gladieux P."/>
            <person name="Thoren M.H."/>
            <person name="Johannesson H."/>
        </authorList>
    </citation>
    <scope>NUCLEOTIDE SEQUENCE</scope>
    <source>
        <strain evidence="1">CBS 314.62</strain>
    </source>
</reference>
<sequence length="118" mass="13404">MAWRIVFGVFLKIWCGGGNLYRTCGWRGRGKPDTRHFPNPSIRPVVFAPRPRPRQAQTVHLPSSSWRNRRATEPFVLPWSDRIALGFSDVATPLRLGMEGCEVESMLPWAAHSGNSCW</sequence>
<protein>
    <submittedName>
        <fullName evidence="1">Uncharacterized protein</fullName>
    </submittedName>
</protein>
<keyword evidence="2" id="KW-1185">Reference proteome</keyword>
<organism evidence="1 2">
    <name type="scientific">Podospora appendiculata</name>
    <dbReference type="NCBI Taxonomy" id="314037"/>
    <lineage>
        <taxon>Eukaryota</taxon>
        <taxon>Fungi</taxon>
        <taxon>Dikarya</taxon>
        <taxon>Ascomycota</taxon>
        <taxon>Pezizomycotina</taxon>
        <taxon>Sordariomycetes</taxon>
        <taxon>Sordariomycetidae</taxon>
        <taxon>Sordariales</taxon>
        <taxon>Podosporaceae</taxon>
        <taxon>Podospora</taxon>
    </lineage>
</organism>
<comment type="caution">
    <text evidence="1">The sequence shown here is derived from an EMBL/GenBank/DDBJ whole genome shotgun (WGS) entry which is preliminary data.</text>
</comment>
<evidence type="ECO:0000313" key="1">
    <source>
        <dbReference type="EMBL" id="KAK3694039.1"/>
    </source>
</evidence>